<keyword evidence="4" id="KW-1185">Reference proteome</keyword>
<sequence length="84" mass="9130">MYGFVRVTETSQGTKDSAGGSGSTEKFCCIKWAPDDGPAEQRTSELQGEVSRLFHPYHGDLTAKHAGDVTTEAVSARVSRRLKQ</sequence>
<dbReference type="EMBL" id="FN649735">
    <property type="protein sequence ID" value="CBN75265.1"/>
    <property type="molecule type" value="Genomic_DNA"/>
</dbReference>
<dbReference type="Gene3D" id="3.40.20.10">
    <property type="entry name" value="Severin"/>
    <property type="match status" value="1"/>
</dbReference>
<dbReference type="Proteomes" id="UP000002630">
    <property type="component" value="Linkage Group LG10"/>
</dbReference>
<gene>
    <name evidence="3" type="ORF">Esi_0076_0067</name>
</gene>
<dbReference type="AlphaFoldDB" id="D8LSR5"/>
<evidence type="ECO:0000259" key="2">
    <source>
        <dbReference type="PROSITE" id="PS51263"/>
    </source>
</evidence>
<feature type="region of interest" description="Disordered" evidence="1">
    <location>
        <begin position="1"/>
        <end position="24"/>
    </location>
</feature>
<protein>
    <recommendedName>
        <fullName evidence="2">ADF-H domain-containing protein</fullName>
    </recommendedName>
</protein>
<reference evidence="3 4" key="1">
    <citation type="journal article" date="2010" name="Nature">
        <title>The Ectocarpus genome and the independent evolution of multicellularity in brown algae.</title>
        <authorList>
            <person name="Cock J.M."/>
            <person name="Sterck L."/>
            <person name="Rouze P."/>
            <person name="Scornet D."/>
            <person name="Allen A.E."/>
            <person name="Amoutzias G."/>
            <person name="Anthouard V."/>
            <person name="Artiguenave F."/>
            <person name="Aury J.M."/>
            <person name="Badger J.H."/>
            <person name="Beszteri B."/>
            <person name="Billiau K."/>
            <person name="Bonnet E."/>
            <person name="Bothwell J.H."/>
            <person name="Bowler C."/>
            <person name="Boyen C."/>
            <person name="Brownlee C."/>
            <person name="Carrano C.J."/>
            <person name="Charrier B."/>
            <person name="Cho G.Y."/>
            <person name="Coelho S.M."/>
            <person name="Collen J."/>
            <person name="Corre E."/>
            <person name="Da Silva C."/>
            <person name="Delage L."/>
            <person name="Delaroque N."/>
            <person name="Dittami S.M."/>
            <person name="Doulbeau S."/>
            <person name="Elias M."/>
            <person name="Farnham G."/>
            <person name="Gachon C.M."/>
            <person name="Gschloessl B."/>
            <person name="Heesch S."/>
            <person name="Jabbari K."/>
            <person name="Jubin C."/>
            <person name="Kawai H."/>
            <person name="Kimura K."/>
            <person name="Kloareg B."/>
            <person name="Kupper F.C."/>
            <person name="Lang D."/>
            <person name="Le Bail A."/>
            <person name="Leblanc C."/>
            <person name="Lerouge P."/>
            <person name="Lohr M."/>
            <person name="Lopez P.J."/>
            <person name="Martens C."/>
            <person name="Maumus F."/>
            <person name="Michel G."/>
            <person name="Miranda-Saavedra D."/>
            <person name="Morales J."/>
            <person name="Moreau H."/>
            <person name="Motomura T."/>
            <person name="Nagasato C."/>
            <person name="Napoli C.A."/>
            <person name="Nelson D.R."/>
            <person name="Nyvall-Collen P."/>
            <person name="Peters A.F."/>
            <person name="Pommier C."/>
            <person name="Potin P."/>
            <person name="Poulain J."/>
            <person name="Quesneville H."/>
            <person name="Read B."/>
            <person name="Rensing S.A."/>
            <person name="Ritter A."/>
            <person name="Rousvoal S."/>
            <person name="Samanta M."/>
            <person name="Samson G."/>
            <person name="Schroeder D.C."/>
            <person name="Segurens B."/>
            <person name="Strittmatter M."/>
            <person name="Tonon T."/>
            <person name="Tregear J.W."/>
            <person name="Valentin K."/>
            <person name="von Dassow P."/>
            <person name="Yamagishi T."/>
            <person name="Van de Peer Y."/>
            <person name="Wincker P."/>
        </authorList>
    </citation>
    <scope>NUCLEOTIDE SEQUENCE [LARGE SCALE GENOMIC DNA]</scope>
    <source>
        <strain evidence="4">Ec32 / CCAP1310/4</strain>
    </source>
</reference>
<accession>D8LSR5</accession>
<proteinExistence type="predicted"/>
<dbReference type="Pfam" id="PF00241">
    <property type="entry name" value="Cofilin_ADF"/>
    <property type="match status" value="1"/>
</dbReference>
<dbReference type="InterPro" id="IPR002108">
    <property type="entry name" value="ADF-H"/>
</dbReference>
<dbReference type="GO" id="GO:0003779">
    <property type="term" value="F:actin binding"/>
    <property type="evidence" value="ECO:0007669"/>
    <property type="project" value="InterPro"/>
</dbReference>
<evidence type="ECO:0000313" key="4">
    <source>
        <dbReference type="Proteomes" id="UP000002630"/>
    </source>
</evidence>
<organism evidence="3 4">
    <name type="scientific">Ectocarpus siliculosus</name>
    <name type="common">Brown alga</name>
    <name type="synonym">Conferva siliculosa</name>
    <dbReference type="NCBI Taxonomy" id="2880"/>
    <lineage>
        <taxon>Eukaryota</taxon>
        <taxon>Sar</taxon>
        <taxon>Stramenopiles</taxon>
        <taxon>Ochrophyta</taxon>
        <taxon>PX clade</taxon>
        <taxon>Phaeophyceae</taxon>
        <taxon>Ectocarpales</taxon>
        <taxon>Ectocarpaceae</taxon>
        <taxon>Ectocarpus</taxon>
    </lineage>
</organism>
<dbReference type="InterPro" id="IPR029006">
    <property type="entry name" value="ADF-H/Gelsolin-like_dom_sf"/>
</dbReference>
<name>D8LSR5_ECTSI</name>
<dbReference type="OrthoDB" id="20822at2759"/>
<dbReference type="InParanoid" id="D8LSR5"/>
<evidence type="ECO:0000256" key="1">
    <source>
        <dbReference type="SAM" id="MobiDB-lite"/>
    </source>
</evidence>
<dbReference type="SUPFAM" id="SSF55753">
    <property type="entry name" value="Actin depolymerizing proteins"/>
    <property type="match status" value="1"/>
</dbReference>
<evidence type="ECO:0000313" key="3">
    <source>
        <dbReference type="EMBL" id="CBN75265.1"/>
    </source>
</evidence>
<feature type="domain" description="ADF-H" evidence="2">
    <location>
        <begin position="1"/>
        <end position="79"/>
    </location>
</feature>
<dbReference type="PROSITE" id="PS51263">
    <property type="entry name" value="ADF_H"/>
    <property type="match status" value="1"/>
</dbReference>
<dbReference type="EMBL" id="FN648992">
    <property type="protein sequence ID" value="CBN75265.1"/>
    <property type="molecule type" value="Genomic_DNA"/>
</dbReference>